<proteinExistence type="predicted"/>
<sequence>MPGQWVSRDAVAAFLYRLKGSAKYTAPKTSPFTDVKKSTQFYKEISWLASSGVSTRWPAAGGASESRPGQSVARDAMAAFMKRWSS</sequence>
<protein>
    <submittedName>
        <fullName evidence="2">S-layer homology domain-containing protein</fullName>
    </submittedName>
</protein>
<evidence type="ECO:0000259" key="1">
    <source>
        <dbReference type="PROSITE" id="PS51272"/>
    </source>
</evidence>
<evidence type="ECO:0000313" key="2">
    <source>
        <dbReference type="EMBL" id="MCC3265289.1"/>
    </source>
</evidence>
<dbReference type="InterPro" id="IPR001119">
    <property type="entry name" value="SLH_dom"/>
</dbReference>
<dbReference type="RefSeq" id="WP_227890116.1">
    <property type="nucleotide sequence ID" value="NZ_JAJFZQ010000003.1"/>
</dbReference>
<keyword evidence="3" id="KW-1185">Reference proteome</keyword>
<dbReference type="PROSITE" id="PS51272">
    <property type="entry name" value="SLH"/>
    <property type="match status" value="1"/>
</dbReference>
<feature type="domain" description="SLH" evidence="1">
    <location>
        <begin position="28"/>
        <end position="86"/>
    </location>
</feature>
<name>A0ABS8GF79_9MICC</name>
<comment type="caution">
    <text evidence="2">The sequence shown here is derived from an EMBL/GenBank/DDBJ whole genome shotgun (WGS) entry which is preliminary data.</text>
</comment>
<reference evidence="2" key="1">
    <citation type="submission" date="2021-10" db="EMBL/GenBank/DDBJ databases">
        <title>Novel species in genus Arthrobacter.</title>
        <authorList>
            <person name="Liu Y."/>
        </authorList>
    </citation>
    <scope>NUCLEOTIDE SEQUENCE</scope>
    <source>
        <strain evidence="2">Zg-Y786</strain>
    </source>
</reference>
<gene>
    <name evidence="2" type="ORF">LJ752_04395</name>
</gene>
<accession>A0ABS8GF79</accession>
<dbReference type="Proteomes" id="UP001139168">
    <property type="component" value="Unassembled WGS sequence"/>
</dbReference>
<dbReference type="EMBL" id="JAJFZQ010000003">
    <property type="protein sequence ID" value="MCC3265289.1"/>
    <property type="molecule type" value="Genomic_DNA"/>
</dbReference>
<organism evidence="2 3">
    <name type="scientific">Arthrobacter gengyunqii</name>
    <dbReference type="NCBI Taxonomy" id="2886940"/>
    <lineage>
        <taxon>Bacteria</taxon>
        <taxon>Bacillati</taxon>
        <taxon>Actinomycetota</taxon>
        <taxon>Actinomycetes</taxon>
        <taxon>Micrococcales</taxon>
        <taxon>Micrococcaceae</taxon>
        <taxon>Arthrobacter</taxon>
    </lineage>
</organism>
<evidence type="ECO:0000313" key="3">
    <source>
        <dbReference type="Proteomes" id="UP001139168"/>
    </source>
</evidence>